<dbReference type="AlphaFoldDB" id="A0AAV4TYM4"/>
<keyword evidence="1" id="KW-0812">Transmembrane</keyword>
<comment type="caution">
    <text evidence="2">The sequence shown here is derived from an EMBL/GenBank/DDBJ whole genome shotgun (WGS) entry which is preliminary data.</text>
</comment>
<protein>
    <recommendedName>
        <fullName evidence="4">Transmembrane protein</fullName>
    </recommendedName>
</protein>
<dbReference type="Proteomes" id="UP001054945">
    <property type="component" value="Unassembled WGS sequence"/>
</dbReference>
<reference evidence="2 3" key="1">
    <citation type="submission" date="2021-06" db="EMBL/GenBank/DDBJ databases">
        <title>Caerostris extrusa draft genome.</title>
        <authorList>
            <person name="Kono N."/>
            <person name="Arakawa K."/>
        </authorList>
    </citation>
    <scope>NUCLEOTIDE SEQUENCE [LARGE SCALE GENOMIC DNA]</scope>
</reference>
<evidence type="ECO:0000313" key="3">
    <source>
        <dbReference type="Proteomes" id="UP001054945"/>
    </source>
</evidence>
<evidence type="ECO:0000256" key="1">
    <source>
        <dbReference type="SAM" id="Phobius"/>
    </source>
</evidence>
<sequence length="153" mass="17287">MLDFAQIELPAVGDCFGLFGRRDRYTVGVLLSCGIVVCCVRMDLIFFQYFVLLSESESVYCSHLEFLCFCMRNLISLLSFCCDLSAGSLVFCQVLRVRFLSLILALTSGVSLVLKCNLFLCGSFVKRVYHRGGKILMAMSTFFVDVEKFKLVF</sequence>
<feature type="transmembrane region" description="Helical" evidence="1">
    <location>
        <begin position="102"/>
        <end position="125"/>
    </location>
</feature>
<keyword evidence="3" id="KW-1185">Reference proteome</keyword>
<evidence type="ECO:0008006" key="4">
    <source>
        <dbReference type="Google" id="ProtNLM"/>
    </source>
</evidence>
<dbReference type="EMBL" id="BPLR01012042">
    <property type="protein sequence ID" value="GIY50895.1"/>
    <property type="molecule type" value="Genomic_DNA"/>
</dbReference>
<gene>
    <name evidence="2" type="ORF">CEXT_789161</name>
</gene>
<organism evidence="2 3">
    <name type="scientific">Caerostris extrusa</name>
    <name type="common">Bark spider</name>
    <name type="synonym">Caerostris bankana</name>
    <dbReference type="NCBI Taxonomy" id="172846"/>
    <lineage>
        <taxon>Eukaryota</taxon>
        <taxon>Metazoa</taxon>
        <taxon>Ecdysozoa</taxon>
        <taxon>Arthropoda</taxon>
        <taxon>Chelicerata</taxon>
        <taxon>Arachnida</taxon>
        <taxon>Araneae</taxon>
        <taxon>Araneomorphae</taxon>
        <taxon>Entelegynae</taxon>
        <taxon>Araneoidea</taxon>
        <taxon>Araneidae</taxon>
        <taxon>Caerostris</taxon>
    </lineage>
</organism>
<keyword evidence="1" id="KW-0472">Membrane</keyword>
<name>A0AAV4TYM4_CAEEX</name>
<keyword evidence="1" id="KW-1133">Transmembrane helix</keyword>
<feature type="transmembrane region" description="Helical" evidence="1">
    <location>
        <begin position="29"/>
        <end position="53"/>
    </location>
</feature>
<evidence type="ECO:0000313" key="2">
    <source>
        <dbReference type="EMBL" id="GIY50895.1"/>
    </source>
</evidence>
<proteinExistence type="predicted"/>
<accession>A0AAV4TYM4</accession>